<feature type="transmembrane region" description="Helical" evidence="5">
    <location>
        <begin position="47"/>
        <end position="74"/>
    </location>
</feature>
<keyword evidence="5" id="KW-1133">Transmembrane helix</keyword>
<sequence>MSSGFVPALADRSATGSAPLVLAAPPPAPPRPGIPWLASSVPIVGALGFWAITGSIFALWFALLGPLIAVAAVLDGARTARRAARTAAEEAAVVRARISVDVDERHTGERIALRSKHPDVAGYLLHPEQTWRAVADRAATIVIGCGEVPSAVRVTGGGDDDAALVRRAQTVARAPVVARVASGIAVVGPRMVADGVVRAFVLQLAHARPPGRLAIVEPSEPWMRVLPHAEMPAPLALTVGRAGAPLPEADLALVSARPGEALPPRCDTVLFLLDAAEARVESGGEARRVTVEAVSVQQSEIIAAALASRAASLDSDAPDIPAVPLASLAVMRRDDRPRGLSVPIGVTGARRVDVDIVGDGPHAIVTGMTGSGKSELLVTWITALCTAYEPSAVSFLLVDFKGGTAFDALAHLPHVTGVITDLDAAVARRAIESLRAELRHREAELARAGASDVSEVDLPRLVVVIDEFAALRESHPELEALFTDLAARGRALGMHLVIGTQRAPGVLRESLLANCPLRLSLRVSEAHDSRVVVGSDDAALLPGGARGRGMAVIRRAGDAQPERVRIAVTDPSDIAVAAGAGGGPTRRPWLPALPSSIPLDGLGSPGDGAVILGLVDEPDRQRQGPLAIADRSLLIVGGGRSGKSTALRTLAAQVPEPSRLWIGPDAEGAWDALGAGVPPPPGTTVFVDDLDALAGRLHGEYGRIAAEELERWIRGAGDLRIRVFATAQRLTGAAGRLADLFSRRLVLGTPSRAEHVAAGGDGADHLPDRPPGRGWMDRRQVQVATTDAGVGPSGDAGTPAWEPGPGVTGYVVRRPPPGVLERWERTGVRVRDVDGPGDVAAPEPDGRVVVVGDPEEWLGHPRLLASIRSAHALVVDASCAADVRLLTGDRDLPPFAVPGRGRAWEYRAGSRVRRVVLTGALEDRGDA</sequence>
<dbReference type="GO" id="GO:0003677">
    <property type="term" value="F:DNA binding"/>
    <property type="evidence" value="ECO:0007669"/>
    <property type="project" value="InterPro"/>
</dbReference>
<evidence type="ECO:0000256" key="1">
    <source>
        <dbReference type="ARBA" id="ARBA00022741"/>
    </source>
</evidence>
<dbReference type="AlphaFoldDB" id="A0A5C8I2S1"/>
<feature type="domain" description="FtsK" evidence="6">
    <location>
        <begin position="349"/>
        <end position="530"/>
    </location>
</feature>
<organism evidence="7 8">
    <name type="scientific">Microbacterium hatanonis</name>
    <dbReference type="NCBI Taxonomy" id="404366"/>
    <lineage>
        <taxon>Bacteria</taxon>
        <taxon>Bacillati</taxon>
        <taxon>Actinomycetota</taxon>
        <taxon>Actinomycetes</taxon>
        <taxon>Micrococcales</taxon>
        <taxon>Microbacteriaceae</taxon>
        <taxon>Microbacterium</taxon>
    </lineage>
</organism>
<dbReference type="Proteomes" id="UP000321034">
    <property type="component" value="Unassembled WGS sequence"/>
</dbReference>
<evidence type="ECO:0000256" key="3">
    <source>
        <dbReference type="PROSITE-ProRule" id="PRU00289"/>
    </source>
</evidence>
<dbReference type="PANTHER" id="PTHR22683">
    <property type="entry name" value="SPORULATION PROTEIN RELATED"/>
    <property type="match status" value="1"/>
</dbReference>
<dbReference type="CDD" id="cd01127">
    <property type="entry name" value="TrwB_TraG_TraD_VirD4"/>
    <property type="match status" value="1"/>
</dbReference>
<dbReference type="OrthoDB" id="9807790at2"/>
<evidence type="ECO:0000313" key="7">
    <source>
        <dbReference type="EMBL" id="TXK12511.1"/>
    </source>
</evidence>
<feature type="region of interest" description="Disordered" evidence="4">
    <location>
        <begin position="787"/>
        <end position="813"/>
    </location>
</feature>
<comment type="caution">
    <text evidence="7">The sequence shown here is derived from an EMBL/GenBank/DDBJ whole genome shotgun (WGS) entry which is preliminary data.</text>
</comment>
<keyword evidence="7" id="KW-0132">Cell division</keyword>
<keyword evidence="1 3" id="KW-0547">Nucleotide-binding</keyword>
<proteinExistence type="predicted"/>
<reference evidence="7 8" key="1">
    <citation type="submission" date="2019-08" db="EMBL/GenBank/DDBJ databases">
        <authorList>
            <person name="Dong K."/>
        </authorList>
    </citation>
    <scope>NUCLEOTIDE SEQUENCE [LARGE SCALE GENOMIC DNA]</scope>
    <source>
        <strain evidence="7 8">JCM14558</strain>
    </source>
</reference>
<dbReference type="Gene3D" id="3.40.50.300">
    <property type="entry name" value="P-loop containing nucleotide triphosphate hydrolases"/>
    <property type="match status" value="3"/>
</dbReference>
<keyword evidence="5" id="KW-0812">Transmembrane</keyword>
<dbReference type="EMBL" id="VRSV01000001">
    <property type="protein sequence ID" value="TXK12511.1"/>
    <property type="molecule type" value="Genomic_DNA"/>
</dbReference>
<dbReference type="PANTHER" id="PTHR22683:SF1">
    <property type="entry name" value="TYPE VII SECRETION SYSTEM PROTEIN ESSC"/>
    <property type="match status" value="1"/>
</dbReference>
<dbReference type="CDD" id="cd01120">
    <property type="entry name" value="RecA-like_superfamily"/>
    <property type="match status" value="1"/>
</dbReference>
<keyword evidence="7" id="KW-0131">Cell cycle</keyword>
<evidence type="ECO:0000256" key="4">
    <source>
        <dbReference type="SAM" id="MobiDB-lite"/>
    </source>
</evidence>
<dbReference type="RefSeq" id="WP_147893234.1">
    <property type="nucleotide sequence ID" value="NZ_BAAANR010000001.1"/>
</dbReference>
<keyword evidence="8" id="KW-1185">Reference proteome</keyword>
<keyword evidence="2 3" id="KW-0067">ATP-binding</keyword>
<evidence type="ECO:0000313" key="8">
    <source>
        <dbReference type="Proteomes" id="UP000321034"/>
    </source>
</evidence>
<evidence type="ECO:0000256" key="2">
    <source>
        <dbReference type="ARBA" id="ARBA00022840"/>
    </source>
</evidence>
<dbReference type="GO" id="GO:0005524">
    <property type="term" value="F:ATP binding"/>
    <property type="evidence" value="ECO:0007669"/>
    <property type="project" value="UniProtKB-UniRule"/>
</dbReference>
<dbReference type="InterPro" id="IPR050206">
    <property type="entry name" value="FtsK/SpoIIIE/SftA"/>
</dbReference>
<name>A0A5C8I2S1_9MICO</name>
<protein>
    <submittedName>
        <fullName evidence="7">Cell division protein FtsK</fullName>
    </submittedName>
</protein>
<dbReference type="InterPro" id="IPR002543">
    <property type="entry name" value="FtsK_dom"/>
</dbReference>
<dbReference type="InterPro" id="IPR003593">
    <property type="entry name" value="AAA+_ATPase"/>
</dbReference>
<dbReference type="Pfam" id="PF01580">
    <property type="entry name" value="FtsK_SpoIIIE"/>
    <property type="match status" value="2"/>
</dbReference>
<gene>
    <name evidence="7" type="ORF">FVP77_03275</name>
</gene>
<dbReference type="GO" id="GO:0051301">
    <property type="term" value="P:cell division"/>
    <property type="evidence" value="ECO:0007669"/>
    <property type="project" value="UniProtKB-KW"/>
</dbReference>
<dbReference type="PROSITE" id="PS50901">
    <property type="entry name" value="FTSK"/>
    <property type="match status" value="1"/>
</dbReference>
<evidence type="ECO:0000259" key="6">
    <source>
        <dbReference type="PROSITE" id="PS50901"/>
    </source>
</evidence>
<dbReference type="SMART" id="SM00382">
    <property type="entry name" value="AAA"/>
    <property type="match status" value="2"/>
</dbReference>
<evidence type="ECO:0000256" key="5">
    <source>
        <dbReference type="SAM" id="Phobius"/>
    </source>
</evidence>
<dbReference type="InterPro" id="IPR027417">
    <property type="entry name" value="P-loop_NTPase"/>
</dbReference>
<accession>A0A5C8I2S1</accession>
<dbReference type="SUPFAM" id="SSF52540">
    <property type="entry name" value="P-loop containing nucleoside triphosphate hydrolases"/>
    <property type="match status" value="2"/>
</dbReference>
<keyword evidence="5" id="KW-0472">Membrane</keyword>
<feature type="binding site" evidence="3">
    <location>
        <begin position="367"/>
        <end position="374"/>
    </location>
    <ligand>
        <name>ATP</name>
        <dbReference type="ChEBI" id="CHEBI:30616"/>
    </ligand>
</feature>